<dbReference type="SMART" id="SM00360">
    <property type="entry name" value="RRM"/>
    <property type="match status" value="1"/>
</dbReference>
<evidence type="ECO:0000313" key="5">
    <source>
        <dbReference type="Proteomes" id="UP001141552"/>
    </source>
</evidence>
<comment type="caution">
    <text evidence="4">The sequence shown here is derived from an EMBL/GenBank/DDBJ whole genome shotgun (WGS) entry which is preliminary data.</text>
</comment>
<dbReference type="EMBL" id="JAKUCV010006638">
    <property type="protein sequence ID" value="KAJ4826534.1"/>
    <property type="molecule type" value="Genomic_DNA"/>
</dbReference>
<evidence type="ECO:0000313" key="4">
    <source>
        <dbReference type="EMBL" id="KAJ4826534.1"/>
    </source>
</evidence>
<organism evidence="4 5">
    <name type="scientific">Turnera subulata</name>
    <dbReference type="NCBI Taxonomy" id="218843"/>
    <lineage>
        <taxon>Eukaryota</taxon>
        <taxon>Viridiplantae</taxon>
        <taxon>Streptophyta</taxon>
        <taxon>Embryophyta</taxon>
        <taxon>Tracheophyta</taxon>
        <taxon>Spermatophyta</taxon>
        <taxon>Magnoliopsida</taxon>
        <taxon>eudicotyledons</taxon>
        <taxon>Gunneridae</taxon>
        <taxon>Pentapetalae</taxon>
        <taxon>rosids</taxon>
        <taxon>fabids</taxon>
        <taxon>Malpighiales</taxon>
        <taxon>Passifloraceae</taxon>
        <taxon>Turnera</taxon>
    </lineage>
</organism>
<evidence type="ECO:0000256" key="1">
    <source>
        <dbReference type="ARBA" id="ARBA00022884"/>
    </source>
</evidence>
<name>A0A9Q0F7T4_9ROSI</name>
<protein>
    <recommendedName>
        <fullName evidence="3">RRM domain-containing protein</fullName>
    </recommendedName>
</protein>
<dbReference type="InterPro" id="IPR012677">
    <property type="entry name" value="Nucleotide-bd_a/b_plait_sf"/>
</dbReference>
<dbReference type="SUPFAM" id="SSF54928">
    <property type="entry name" value="RNA-binding domain, RBD"/>
    <property type="match status" value="1"/>
</dbReference>
<accession>A0A9Q0F7T4</accession>
<keyword evidence="1 2" id="KW-0694">RNA-binding</keyword>
<gene>
    <name evidence="4" type="ORF">Tsubulata_042742</name>
</gene>
<dbReference type="OrthoDB" id="439808at2759"/>
<dbReference type="Pfam" id="PF00076">
    <property type="entry name" value="RRM_1"/>
    <property type="match status" value="1"/>
</dbReference>
<proteinExistence type="predicted"/>
<dbReference type="Gene3D" id="3.30.70.330">
    <property type="match status" value="1"/>
</dbReference>
<dbReference type="InterPro" id="IPR000504">
    <property type="entry name" value="RRM_dom"/>
</dbReference>
<sequence>MFHGFLRGSRPLGLLPQHVQMQCQKLDRCITPVLCITTAGLCYDTNEIVLKEAFRQHGEIIEVKVICDRVSGKSKGYGFVHFTTEDAASAALKAMDGKEETSGCNMRIRIDEEGQLD</sequence>
<reference evidence="4" key="2">
    <citation type="journal article" date="2023" name="Plants (Basel)">
        <title>Annotation of the Turnera subulata (Passifloraceae) Draft Genome Reveals the S-Locus Evolved after the Divergence of Turneroideae from Passifloroideae in a Stepwise Manner.</title>
        <authorList>
            <person name="Henning P.M."/>
            <person name="Roalson E.H."/>
            <person name="Mir W."/>
            <person name="McCubbin A.G."/>
            <person name="Shore J.S."/>
        </authorList>
    </citation>
    <scope>NUCLEOTIDE SEQUENCE</scope>
    <source>
        <strain evidence="4">F60SS</strain>
    </source>
</reference>
<dbReference type="Proteomes" id="UP001141552">
    <property type="component" value="Unassembled WGS sequence"/>
</dbReference>
<dbReference type="InterPro" id="IPR035979">
    <property type="entry name" value="RBD_domain_sf"/>
</dbReference>
<dbReference type="InterPro" id="IPR052462">
    <property type="entry name" value="SLIRP/GR-RBP-like"/>
</dbReference>
<dbReference type="AlphaFoldDB" id="A0A9Q0F7T4"/>
<evidence type="ECO:0000259" key="3">
    <source>
        <dbReference type="PROSITE" id="PS50102"/>
    </source>
</evidence>
<reference evidence="4" key="1">
    <citation type="submission" date="2022-02" db="EMBL/GenBank/DDBJ databases">
        <authorList>
            <person name="Henning P.M."/>
            <person name="McCubbin A.G."/>
            <person name="Shore J.S."/>
        </authorList>
    </citation>
    <scope>NUCLEOTIDE SEQUENCE</scope>
    <source>
        <strain evidence="4">F60SS</strain>
        <tissue evidence="4">Leaves</tissue>
    </source>
</reference>
<dbReference type="PANTHER" id="PTHR48027">
    <property type="entry name" value="HETEROGENEOUS NUCLEAR RIBONUCLEOPROTEIN 87F-RELATED"/>
    <property type="match status" value="1"/>
</dbReference>
<dbReference type="PROSITE" id="PS50102">
    <property type="entry name" value="RRM"/>
    <property type="match status" value="1"/>
</dbReference>
<dbReference type="GO" id="GO:0003723">
    <property type="term" value="F:RNA binding"/>
    <property type="evidence" value="ECO:0007669"/>
    <property type="project" value="UniProtKB-UniRule"/>
</dbReference>
<feature type="non-terminal residue" evidence="4">
    <location>
        <position position="1"/>
    </location>
</feature>
<keyword evidence="5" id="KW-1185">Reference proteome</keyword>
<feature type="domain" description="RRM" evidence="3">
    <location>
        <begin position="34"/>
        <end position="113"/>
    </location>
</feature>
<evidence type="ECO:0000256" key="2">
    <source>
        <dbReference type="PROSITE-ProRule" id="PRU00176"/>
    </source>
</evidence>